<dbReference type="PANTHER" id="PTHR11360">
    <property type="entry name" value="MONOCARBOXYLATE TRANSPORTER"/>
    <property type="match status" value="1"/>
</dbReference>
<dbReference type="Pfam" id="PF07690">
    <property type="entry name" value="MFS_1"/>
    <property type="match status" value="1"/>
</dbReference>
<evidence type="ECO:0000256" key="1">
    <source>
        <dbReference type="ARBA" id="ARBA00004141"/>
    </source>
</evidence>
<dbReference type="Proteomes" id="UP000028545">
    <property type="component" value="Unassembled WGS sequence"/>
</dbReference>
<dbReference type="PANTHER" id="PTHR11360:SF280">
    <property type="entry name" value="MONOCARBOXYLATE TRANSPORTER, PUTATIVE (AFU_ORTHOLOGUE AFUA_1G05170)-RELATED"/>
    <property type="match status" value="1"/>
</dbReference>
<dbReference type="Gene3D" id="1.20.1250.20">
    <property type="entry name" value="MFS general substrate transporter like domains"/>
    <property type="match status" value="1"/>
</dbReference>
<dbReference type="InterPro" id="IPR020846">
    <property type="entry name" value="MFS_dom"/>
</dbReference>
<dbReference type="GO" id="GO:0022857">
    <property type="term" value="F:transmembrane transporter activity"/>
    <property type="evidence" value="ECO:0007669"/>
    <property type="project" value="InterPro"/>
</dbReference>
<organism evidence="5 6">
    <name type="scientific">Pseudallescheria apiosperma</name>
    <name type="common">Scedosporium apiospermum</name>
    <dbReference type="NCBI Taxonomy" id="563466"/>
    <lineage>
        <taxon>Eukaryota</taxon>
        <taxon>Fungi</taxon>
        <taxon>Dikarya</taxon>
        <taxon>Ascomycota</taxon>
        <taxon>Pezizomycotina</taxon>
        <taxon>Sordariomycetes</taxon>
        <taxon>Hypocreomycetidae</taxon>
        <taxon>Microascales</taxon>
        <taxon>Microascaceae</taxon>
        <taxon>Scedosporium</taxon>
    </lineage>
</organism>
<dbReference type="KEGG" id="sapo:SAPIO_CDS2487"/>
<dbReference type="OrthoDB" id="6509908at2759"/>
<keyword evidence="3" id="KW-0812">Transmembrane</keyword>
<keyword evidence="6" id="KW-1185">Reference proteome</keyword>
<evidence type="ECO:0000313" key="6">
    <source>
        <dbReference type="Proteomes" id="UP000028545"/>
    </source>
</evidence>
<feature type="transmembrane region" description="Helical" evidence="3">
    <location>
        <begin position="369"/>
        <end position="390"/>
    </location>
</feature>
<reference evidence="5 6" key="1">
    <citation type="journal article" date="2014" name="Genome Announc.">
        <title>Draft genome sequence of the pathogenic fungus Scedosporium apiospermum.</title>
        <authorList>
            <person name="Vandeputte P."/>
            <person name="Ghamrawi S."/>
            <person name="Rechenmann M."/>
            <person name="Iltis A."/>
            <person name="Giraud S."/>
            <person name="Fleury M."/>
            <person name="Thornton C."/>
            <person name="Delhaes L."/>
            <person name="Meyer W."/>
            <person name="Papon N."/>
            <person name="Bouchara J.P."/>
        </authorList>
    </citation>
    <scope>NUCLEOTIDE SEQUENCE [LARGE SCALE GENOMIC DNA]</scope>
    <source>
        <strain evidence="5 6">IHEM 14462</strain>
    </source>
</reference>
<dbReference type="GeneID" id="27721559"/>
<dbReference type="VEuPathDB" id="FungiDB:SAPIO_CDS2487"/>
<dbReference type="GO" id="GO:0016020">
    <property type="term" value="C:membrane"/>
    <property type="evidence" value="ECO:0007669"/>
    <property type="project" value="UniProtKB-SubCell"/>
</dbReference>
<comment type="subcellular location">
    <subcellularLocation>
        <location evidence="1">Membrane</location>
        <topology evidence="1">Multi-pass membrane protein</topology>
    </subcellularLocation>
</comment>
<feature type="transmembrane region" description="Helical" evidence="3">
    <location>
        <begin position="167"/>
        <end position="187"/>
    </location>
</feature>
<feature type="domain" description="Major facilitator superfamily (MFS) profile" evidence="4">
    <location>
        <begin position="39"/>
        <end position="421"/>
    </location>
</feature>
<evidence type="ECO:0000259" key="4">
    <source>
        <dbReference type="PROSITE" id="PS50850"/>
    </source>
</evidence>
<keyword evidence="3" id="KW-0472">Membrane</keyword>
<dbReference type="InterPro" id="IPR036259">
    <property type="entry name" value="MFS_trans_sf"/>
</dbReference>
<evidence type="ECO:0000313" key="5">
    <source>
        <dbReference type="EMBL" id="KEZ45064.1"/>
    </source>
</evidence>
<sequence length="430" mass="46016">MGEDEEKKAVPAEPRPSDDVEITPIPEVFSDEIPDGGLVAWLQVAGAFALFFNSWGIANTFGVYQTYYETHFLSSSTPDAIAWIGSLQSFLLLAGGLVSGPLFDGGWFRATIAFGSIAVCFGFMMMSLATQYWQIILAQGFCIGLGAGCMVVPSLSILPQYFLKKRALVTGFTVCGSSLGGVIYPLIFQGLIDNVGFGWTNRILGFISIITCSFSVAVMRLRAKPRKVRSPFDPKAFREPAYLFYCFAMFCSNFGFFPPIFYLQTYALGHGLTNTNIALKLVAILNAASILGRLAPSPAVGLIGPINTMIVVIAMASTVAFTWIAVHTGAGNIVFAVMYGFTSGGIVSLPAVVLASITEDLSFMGSRLGTSNFCNAIASLCGPPLAGAILRSTGKYLGVQLFSGFLLLGACLFFVVTRFARVGFRLAVNV</sequence>
<dbReference type="HOGENOM" id="CLU_001265_1_1_1"/>
<name>A0A084GCK2_PSEDA</name>
<dbReference type="InterPro" id="IPR050327">
    <property type="entry name" value="Proton-linked_MCT"/>
</dbReference>
<feature type="transmembrane region" description="Helical" evidence="3">
    <location>
        <begin position="199"/>
        <end position="221"/>
    </location>
</feature>
<dbReference type="PROSITE" id="PS50850">
    <property type="entry name" value="MFS"/>
    <property type="match status" value="1"/>
</dbReference>
<dbReference type="SUPFAM" id="SSF103473">
    <property type="entry name" value="MFS general substrate transporter"/>
    <property type="match status" value="1"/>
</dbReference>
<keyword evidence="3" id="KW-1133">Transmembrane helix</keyword>
<comment type="caution">
    <text evidence="5">The sequence shown here is derived from an EMBL/GenBank/DDBJ whole genome shotgun (WGS) entry which is preliminary data.</text>
</comment>
<feature type="transmembrane region" description="Helical" evidence="3">
    <location>
        <begin position="332"/>
        <end position="357"/>
    </location>
</feature>
<accession>A0A084GCK2</accession>
<evidence type="ECO:0000256" key="3">
    <source>
        <dbReference type="SAM" id="Phobius"/>
    </source>
</evidence>
<feature type="transmembrane region" description="Helical" evidence="3">
    <location>
        <begin position="38"/>
        <end position="58"/>
    </location>
</feature>
<dbReference type="CDD" id="cd17352">
    <property type="entry name" value="MFS_MCT_SLC16"/>
    <property type="match status" value="1"/>
</dbReference>
<dbReference type="RefSeq" id="XP_016644863.1">
    <property type="nucleotide sequence ID" value="XM_016785487.1"/>
</dbReference>
<feature type="transmembrane region" description="Helical" evidence="3">
    <location>
        <begin position="242"/>
        <end position="265"/>
    </location>
</feature>
<gene>
    <name evidence="5" type="ORF">SAPIO_CDS2487</name>
</gene>
<feature type="transmembrane region" description="Helical" evidence="3">
    <location>
        <begin position="80"/>
        <end position="100"/>
    </location>
</feature>
<dbReference type="AlphaFoldDB" id="A0A084GCK2"/>
<comment type="similarity">
    <text evidence="2">Belongs to the major facilitator superfamily. Monocarboxylate porter (TC 2.A.1.13) family.</text>
</comment>
<protein>
    <recommendedName>
        <fullName evidence="4">Major facilitator superfamily (MFS) profile domain-containing protein</fullName>
    </recommendedName>
</protein>
<proteinExistence type="inferred from homology"/>
<dbReference type="EMBL" id="JOWA01000086">
    <property type="protein sequence ID" value="KEZ45064.1"/>
    <property type="molecule type" value="Genomic_DNA"/>
</dbReference>
<feature type="transmembrane region" description="Helical" evidence="3">
    <location>
        <begin position="132"/>
        <end position="155"/>
    </location>
</feature>
<dbReference type="OMA" id="GKYIGIQ"/>
<dbReference type="InterPro" id="IPR011701">
    <property type="entry name" value="MFS"/>
</dbReference>
<evidence type="ECO:0000256" key="2">
    <source>
        <dbReference type="ARBA" id="ARBA00006727"/>
    </source>
</evidence>
<feature type="transmembrane region" description="Helical" evidence="3">
    <location>
        <begin position="396"/>
        <end position="416"/>
    </location>
</feature>
<feature type="transmembrane region" description="Helical" evidence="3">
    <location>
        <begin position="107"/>
        <end position="126"/>
    </location>
</feature>
<feature type="transmembrane region" description="Helical" evidence="3">
    <location>
        <begin position="306"/>
        <end position="326"/>
    </location>
</feature>